<name>A0A8J2VK70_9RHOB</name>
<gene>
    <name evidence="2" type="primary">amsA</name>
    <name evidence="2" type="ORF">GCM10007276_09120</name>
</gene>
<dbReference type="EMBL" id="BMCP01000001">
    <property type="protein sequence ID" value="GGE33941.1"/>
    <property type="molecule type" value="Genomic_DNA"/>
</dbReference>
<organism evidence="2 3">
    <name type="scientific">Agaricicola taiwanensis</name>
    <dbReference type="NCBI Taxonomy" id="591372"/>
    <lineage>
        <taxon>Bacteria</taxon>
        <taxon>Pseudomonadati</taxon>
        <taxon>Pseudomonadota</taxon>
        <taxon>Alphaproteobacteria</taxon>
        <taxon>Rhodobacterales</taxon>
        <taxon>Paracoccaceae</taxon>
        <taxon>Agaricicola</taxon>
    </lineage>
</organism>
<accession>A0A8J2VK70</accession>
<protein>
    <submittedName>
        <fullName evidence="2">Cell envelope biogenesis protein AsmA</fullName>
    </submittedName>
</protein>
<dbReference type="AlphaFoldDB" id="A0A8J2VK70"/>
<evidence type="ECO:0000259" key="1">
    <source>
        <dbReference type="Pfam" id="PF05170"/>
    </source>
</evidence>
<dbReference type="GO" id="GO:0005886">
    <property type="term" value="C:plasma membrane"/>
    <property type="evidence" value="ECO:0007669"/>
    <property type="project" value="TreeGrafter"/>
</dbReference>
<evidence type="ECO:0000313" key="3">
    <source>
        <dbReference type="Proteomes" id="UP000602745"/>
    </source>
</evidence>
<proteinExistence type="predicted"/>
<dbReference type="InterPro" id="IPR007844">
    <property type="entry name" value="AsmA"/>
</dbReference>
<keyword evidence="3" id="KW-1185">Reference proteome</keyword>
<dbReference type="Pfam" id="PF05170">
    <property type="entry name" value="AsmA"/>
    <property type="match status" value="1"/>
</dbReference>
<dbReference type="PANTHER" id="PTHR30441">
    <property type="entry name" value="DUF748 DOMAIN-CONTAINING PROTEIN"/>
    <property type="match status" value="1"/>
</dbReference>
<dbReference type="GO" id="GO:0090313">
    <property type="term" value="P:regulation of protein targeting to membrane"/>
    <property type="evidence" value="ECO:0007669"/>
    <property type="project" value="TreeGrafter"/>
</dbReference>
<dbReference type="InterPro" id="IPR052894">
    <property type="entry name" value="AsmA-related"/>
</dbReference>
<comment type="caution">
    <text evidence="2">The sequence shown here is derived from an EMBL/GenBank/DDBJ whole genome shotgun (WGS) entry which is preliminary data.</text>
</comment>
<reference evidence="2" key="1">
    <citation type="journal article" date="2014" name="Int. J. Syst. Evol. Microbiol.">
        <title>Complete genome sequence of Corynebacterium casei LMG S-19264T (=DSM 44701T), isolated from a smear-ripened cheese.</title>
        <authorList>
            <consortium name="US DOE Joint Genome Institute (JGI-PGF)"/>
            <person name="Walter F."/>
            <person name="Albersmeier A."/>
            <person name="Kalinowski J."/>
            <person name="Ruckert C."/>
        </authorList>
    </citation>
    <scope>NUCLEOTIDE SEQUENCE</scope>
    <source>
        <strain evidence="2">CCM 7684</strain>
    </source>
</reference>
<evidence type="ECO:0000313" key="2">
    <source>
        <dbReference type="EMBL" id="GGE33941.1"/>
    </source>
</evidence>
<reference evidence="2" key="2">
    <citation type="submission" date="2020-09" db="EMBL/GenBank/DDBJ databases">
        <authorList>
            <person name="Sun Q."/>
            <person name="Sedlacek I."/>
        </authorList>
    </citation>
    <scope>NUCLEOTIDE SEQUENCE</scope>
    <source>
        <strain evidence="2">CCM 7684</strain>
    </source>
</reference>
<dbReference type="PANTHER" id="PTHR30441:SF4">
    <property type="entry name" value="PROTEIN ASMA"/>
    <property type="match status" value="1"/>
</dbReference>
<dbReference type="RefSeq" id="WP_188408493.1">
    <property type="nucleotide sequence ID" value="NZ_BMCP01000001.1"/>
</dbReference>
<feature type="domain" description="AsmA" evidence="1">
    <location>
        <begin position="337"/>
        <end position="513"/>
    </location>
</feature>
<dbReference type="Proteomes" id="UP000602745">
    <property type="component" value="Unassembled WGS sequence"/>
</dbReference>
<sequence>MKRFLAAAIFIAMTIVVMVMAARMLPVDSATAAVQRRLADTLGAQLAPTAEAKFTLIPFPMIHLPDVSLVAEDGNLLVTCRGLTARLSLLALLRGEYQPSSITLDAPDIVIAIQKDGHLSWPGVRQIVDAVKAGDQALPKIHLSRGSIAWQDLRDGSRIVLSDFNGSLGIGSKSALTIDGSFTWRRETISVEMEVADLAAFGEGRWSEAEARFTSPPGQMRFRGRVNTISGLQLDGDLAVDSPAADRFAVWLANDWNRSHWPAGELDLRAQLKRVPEALSLLNMKLSLGETSATGAAVLKMNDGRPLLQGTLGADTLDLTPLLKRLLNYGVSSAGWSRQDFKISSFEGFDSELRVSADKILFGKITLEDSALLADIHDANLSVRLEEARTLGGAMSATIRAVPNGPDLDLRMTVSGRDLAMSQIFELIGTENPAEGRSDIQADISGRGPTTEAIARSLNGTIILNARDGAVHGINIAQQLQRLERSPLALGSMRGGRTSFSRLYGELSISSGIGLLRNLRLESPDLLLGMSGSIDVGARSLQLAGTAARRDKEPPFVLPFTVTGDWRAPLVRPDVDMLLRRSDAAAPLFPSATMPAPAPVLP</sequence>